<organism evidence="6 7">
    <name type="scientific">Aphanomyces stellatus</name>
    <dbReference type="NCBI Taxonomy" id="120398"/>
    <lineage>
        <taxon>Eukaryota</taxon>
        <taxon>Sar</taxon>
        <taxon>Stramenopiles</taxon>
        <taxon>Oomycota</taxon>
        <taxon>Saprolegniomycetes</taxon>
        <taxon>Saprolegniales</taxon>
        <taxon>Verrucalvaceae</taxon>
        <taxon>Aphanomyces</taxon>
    </lineage>
</organism>
<dbReference type="Proteomes" id="UP000332933">
    <property type="component" value="Unassembled WGS sequence"/>
</dbReference>
<dbReference type="OrthoDB" id="61382at2759"/>
<protein>
    <submittedName>
        <fullName evidence="6">Aste57867_17109 protein</fullName>
    </submittedName>
    <submittedName>
        <fullName evidence="5">Aste57867_7076 protein</fullName>
    </submittedName>
</protein>
<keyword evidence="7" id="KW-1185">Reference proteome</keyword>
<evidence type="ECO:0000313" key="3">
    <source>
        <dbReference type="EMBL" id="KAF0691697.1"/>
    </source>
</evidence>
<dbReference type="Gene3D" id="2.90.10.10">
    <property type="entry name" value="Bulb-type lectin domain"/>
    <property type="match status" value="1"/>
</dbReference>
<name>A0A485L7X6_9STRA</name>
<evidence type="ECO:0000313" key="6">
    <source>
        <dbReference type="EMBL" id="VFT93867.1"/>
    </source>
</evidence>
<evidence type="ECO:0000256" key="1">
    <source>
        <dbReference type="SAM" id="SignalP"/>
    </source>
</evidence>
<proteinExistence type="predicted"/>
<evidence type="ECO:0000313" key="7">
    <source>
        <dbReference type="Proteomes" id="UP000332933"/>
    </source>
</evidence>
<feature type="chain" id="PRO_5033826463" evidence="1">
    <location>
        <begin position="18"/>
        <end position="176"/>
    </location>
</feature>
<dbReference type="SMART" id="SM00108">
    <property type="entry name" value="B_lectin"/>
    <property type="match status" value="1"/>
</dbReference>
<dbReference type="InterPro" id="IPR001480">
    <property type="entry name" value="Bulb-type_lectin_dom"/>
</dbReference>
<dbReference type="AlphaFoldDB" id="A0A485L7X6"/>
<gene>
    <name evidence="6" type="primary">Aste57867_17109</name>
    <name evidence="5" type="synonym">Aste57867_7076</name>
    <name evidence="4" type="ORF">As57867_007053</name>
    <name evidence="3" type="ORF">As57867_017050</name>
    <name evidence="6" type="ORF">ASTE57867_17109</name>
    <name evidence="5" type="ORF">ASTE57867_7076</name>
</gene>
<dbReference type="SUPFAM" id="SSF51110">
    <property type="entry name" value="alpha-D-mannose-specific plant lectins"/>
    <property type="match status" value="1"/>
</dbReference>
<evidence type="ECO:0000313" key="4">
    <source>
        <dbReference type="EMBL" id="KAF0705294.1"/>
    </source>
</evidence>
<reference evidence="6 7" key="1">
    <citation type="submission" date="2019-03" db="EMBL/GenBank/DDBJ databases">
        <authorList>
            <person name="Gaulin E."/>
            <person name="Dumas B."/>
        </authorList>
    </citation>
    <scope>NUCLEOTIDE SEQUENCE [LARGE SCALE GENOMIC DNA]</scope>
    <source>
        <strain evidence="6">CBS 568.67</strain>
    </source>
</reference>
<accession>A0A485L7X6</accession>
<dbReference type="EMBL" id="CAADRA010006056">
    <property type="protein sequence ID" value="VFT93867.1"/>
    <property type="molecule type" value="Genomic_DNA"/>
</dbReference>
<dbReference type="EMBL" id="VJMH01006035">
    <property type="protein sequence ID" value="KAF0691697.1"/>
    <property type="molecule type" value="Genomic_DNA"/>
</dbReference>
<dbReference type="EMBL" id="VJMH01003633">
    <property type="protein sequence ID" value="KAF0705294.1"/>
    <property type="molecule type" value="Genomic_DNA"/>
</dbReference>
<sequence>MRLRFPLLLALVRSTLGLDTSQYCHRCTGGLYSNKHRSDMLTKTRRDLTDPLTNGLQFRATLQDDASLVLYDTQLHKPIWAVKPHIPWYYWLSDWHAGSNSMLVIQGDGNLVIKSCDTPVWASGTSKKGVGPYCLTISLAGKLVILDSQCTRLWSHDGSLRRDVSERVLANSPFEP</sequence>
<evidence type="ECO:0000313" key="5">
    <source>
        <dbReference type="EMBL" id="VFT84017.1"/>
    </source>
</evidence>
<feature type="signal peptide" evidence="1">
    <location>
        <begin position="1"/>
        <end position="17"/>
    </location>
</feature>
<dbReference type="InterPro" id="IPR036426">
    <property type="entry name" value="Bulb-type_lectin_dom_sf"/>
</dbReference>
<dbReference type="PROSITE" id="PS50927">
    <property type="entry name" value="BULB_LECTIN"/>
    <property type="match status" value="1"/>
</dbReference>
<dbReference type="EMBL" id="CAADRA010003645">
    <property type="protein sequence ID" value="VFT84017.1"/>
    <property type="molecule type" value="Genomic_DNA"/>
</dbReference>
<feature type="domain" description="Bulb-type lectin" evidence="2">
    <location>
        <begin position="33"/>
        <end position="158"/>
    </location>
</feature>
<evidence type="ECO:0000259" key="2">
    <source>
        <dbReference type="PROSITE" id="PS50927"/>
    </source>
</evidence>
<reference evidence="3" key="2">
    <citation type="submission" date="2019-06" db="EMBL/GenBank/DDBJ databases">
        <title>Genomics analysis of Aphanomyces spp. identifies a new class of oomycete effector associated with host adaptation.</title>
        <authorList>
            <person name="Gaulin E."/>
        </authorList>
    </citation>
    <scope>NUCLEOTIDE SEQUENCE</scope>
    <source>
        <strain evidence="3">CBS 578.67</strain>
    </source>
</reference>
<keyword evidence="1" id="KW-0732">Signal</keyword>